<dbReference type="InterPro" id="IPR000560">
    <property type="entry name" value="His_Pase_clade-2"/>
</dbReference>
<comment type="caution">
    <text evidence="14">The sequence shown here is derived from an EMBL/GenBank/DDBJ whole genome shotgun (WGS) entry which is preliminary data.</text>
</comment>
<evidence type="ECO:0000256" key="4">
    <source>
        <dbReference type="ARBA" id="ARBA00013040"/>
    </source>
</evidence>
<evidence type="ECO:0000256" key="1">
    <source>
        <dbReference type="ARBA" id="ARBA00004370"/>
    </source>
</evidence>
<dbReference type="EC" id="3.1.3.62" evidence="4"/>
<dbReference type="CDD" id="cd07061">
    <property type="entry name" value="HP_HAP_like"/>
    <property type="match status" value="1"/>
</dbReference>
<reference evidence="14" key="1">
    <citation type="submission" date="2021-06" db="EMBL/GenBank/DDBJ databases">
        <authorList>
            <person name="Kallberg Y."/>
            <person name="Tangrot J."/>
            <person name="Rosling A."/>
        </authorList>
    </citation>
    <scope>NUCLEOTIDE SEQUENCE</scope>
    <source>
        <strain evidence="14">UK204</strain>
    </source>
</reference>
<comment type="catalytic activity">
    <reaction evidence="10">
        <text>1D-myo-inositol 1,2,5,6-tetrakisphosphate + H2O = 1D-myo-inositol 1,2,6-trisphosphate + phosphate</text>
        <dbReference type="Rhea" id="RHEA:77119"/>
        <dbReference type="ChEBI" id="CHEBI:15377"/>
        <dbReference type="ChEBI" id="CHEBI:43474"/>
        <dbReference type="ChEBI" id="CHEBI:195535"/>
        <dbReference type="ChEBI" id="CHEBI:195537"/>
        <dbReference type="EC" id="3.1.3.62"/>
    </reaction>
    <physiologicalReaction direction="left-to-right" evidence="10">
        <dbReference type="Rhea" id="RHEA:77120"/>
    </physiologicalReaction>
</comment>
<keyword evidence="8" id="KW-0472">Membrane</keyword>
<accession>A0A9N9N5J7</accession>
<evidence type="ECO:0000256" key="9">
    <source>
        <dbReference type="ARBA" id="ARBA00031642"/>
    </source>
</evidence>
<dbReference type="OrthoDB" id="6509975at2759"/>
<evidence type="ECO:0000256" key="2">
    <source>
        <dbReference type="ARBA" id="ARBA00008422"/>
    </source>
</evidence>
<evidence type="ECO:0000256" key="6">
    <source>
        <dbReference type="ARBA" id="ARBA00022729"/>
    </source>
</evidence>
<evidence type="ECO:0000256" key="10">
    <source>
        <dbReference type="ARBA" id="ARBA00043668"/>
    </source>
</evidence>
<dbReference type="Gene3D" id="3.40.50.1240">
    <property type="entry name" value="Phosphoglycerate mutase-like"/>
    <property type="match status" value="1"/>
</dbReference>
<dbReference type="EMBL" id="CAJVPQ010008146">
    <property type="protein sequence ID" value="CAG8704038.1"/>
    <property type="molecule type" value="Genomic_DNA"/>
</dbReference>
<comment type="catalytic activity">
    <reaction evidence="12">
        <text>1D-myo-inositol hexakisphosphate + H2O = 1D-myo-inositol 1,2,4,5,6-pentakisphosphate + phosphate</text>
        <dbReference type="Rhea" id="RHEA:16989"/>
        <dbReference type="ChEBI" id="CHEBI:15377"/>
        <dbReference type="ChEBI" id="CHEBI:43474"/>
        <dbReference type="ChEBI" id="CHEBI:57798"/>
        <dbReference type="ChEBI" id="CHEBI:58130"/>
        <dbReference type="EC" id="3.1.3.62"/>
    </reaction>
    <physiologicalReaction direction="left-to-right" evidence="12">
        <dbReference type="Rhea" id="RHEA:16990"/>
    </physiologicalReaction>
</comment>
<evidence type="ECO:0000256" key="12">
    <source>
        <dbReference type="ARBA" id="ARBA00043691"/>
    </source>
</evidence>
<evidence type="ECO:0000256" key="13">
    <source>
        <dbReference type="ARBA" id="ARBA00043832"/>
    </source>
</evidence>
<evidence type="ECO:0000313" key="14">
    <source>
        <dbReference type="EMBL" id="CAG8704038.1"/>
    </source>
</evidence>
<name>A0A9N9N5J7_9GLOM</name>
<comment type="subcellular location">
    <subcellularLocation>
        <location evidence="1">Membrane</location>
    </subcellularLocation>
</comment>
<sequence length="250" mass="29388">MLFLYRILYSIFINNLFVSYNPTLCETYKYTREYLLNSKLFSLEPPQTVFSLDIQPISYPDKCELKQLHSVSRHGSRYPAPNNIIAFDELEKIFANVSVAKEWYKNPFPMRKNYQLITRGELEPYFDGLQSRKRYAKFWDGVEYDPEVIKFQSTQTSRTGASMMSFSQGLFNGKGSLDTCKSQPIYYWNLPREQDDILSMYYACPRWNETVFASNKLLEQRYAYGNKTVTPIAKRLSETYHISPPLDPHL</sequence>
<dbReference type="SUPFAM" id="SSF53254">
    <property type="entry name" value="Phosphoglycerate mutase-like"/>
    <property type="match status" value="1"/>
</dbReference>
<dbReference type="Proteomes" id="UP000789570">
    <property type="component" value="Unassembled WGS sequence"/>
</dbReference>
<proteinExistence type="inferred from homology"/>
<gene>
    <name evidence="14" type="ORF">FCALED_LOCUS13616</name>
</gene>
<dbReference type="GO" id="GO:0003993">
    <property type="term" value="F:acid phosphatase activity"/>
    <property type="evidence" value="ECO:0007669"/>
    <property type="project" value="TreeGrafter"/>
</dbReference>
<dbReference type="PROSITE" id="PS00616">
    <property type="entry name" value="HIS_ACID_PHOSPHAT_1"/>
    <property type="match status" value="1"/>
</dbReference>
<dbReference type="GO" id="GO:0052745">
    <property type="term" value="F:inositol phosphate phosphatase activity"/>
    <property type="evidence" value="ECO:0007669"/>
    <property type="project" value="TreeGrafter"/>
</dbReference>
<dbReference type="GO" id="GO:0034417">
    <property type="term" value="F:bisphosphoglycerate 3-phosphatase activity"/>
    <property type="evidence" value="ECO:0007669"/>
    <property type="project" value="UniProtKB-EC"/>
</dbReference>
<keyword evidence="7" id="KW-0378">Hydrolase</keyword>
<keyword evidence="6" id="KW-0732">Signal</keyword>
<evidence type="ECO:0000256" key="7">
    <source>
        <dbReference type="ARBA" id="ARBA00022801"/>
    </source>
</evidence>
<evidence type="ECO:0000256" key="5">
    <source>
        <dbReference type="ARBA" id="ARBA00018097"/>
    </source>
</evidence>
<dbReference type="InterPro" id="IPR033379">
    <property type="entry name" value="Acid_Pase_AS"/>
</dbReference>
<dbReference type="Pfam" id="PF00328">
    <property type="entry name" value="His_Phos_2"/>
    <property type="match status" value="1"/>
</dbReference>
<evidence type="ECO:0000313" key="15">
    <source>
        <dbReference type="Proteomes" id="UP000789570"/>
    </source>
</evidence>
<dbReference type="EC" id="3.1.3.80" evidence="3"/>
<feature type="non-terminal residue" evidence="14">
    <location>
        <position position="1"/>
    </location>
</feature>
<dbReference type="PANTHER" id="PTHR20963">
    <property type="entry name" value="MULTIPLE INOSITOL POLYPHOSPHATE PHOSPHATASE-RELATED"/>
    <property type="match status" value="1"/>
</dbReference>
<evidence type="ECO:0000256" key="8">
    <source>
        <dbReference type="ARBA" id="ARBA00023136"/>
    </source>
</evidence>
<organism evidence="14 15">
    <name type="scientific">Funneliformis caledonium</name>
    <dbReference type="NCBI Taxonomy" id="1117310"/>
    <lineage>
        <taxon>Eukaryota</taxon>
        <taxon>Fungi</taxon>
        <taxon>Fungi incertae sedis</taxon>
        <taxon>Mucoromycota</taxon>
        <taxon>Glomeromycotina</taxon>
        <taxon>Glomeromycetes</taxon>
        <taxon>Glomerales</taxon>
        <taxon>Glomeraceae</taxon>
        <taxon>Funneliformis</taxon>
    </lineage>
</organism>
<dbReference type="GO" id="GO:0016020">
    <property type="term" value="C:membrane"/>
    <property type="evidence" value="ECO:0007669"/>
    <property type="project" value="UniProtKB-SubCell"/>
</dbReference>
<protein>
    <recommendedName>
        <fullName evidence="5">Multiple inositol polyphosphate phosphatase 1</fullName>
        <ecNumber evidence="4">3.1.3.62</ecNumber>
        <ecNumber evidence="3">3.1.3.80</ecNumber>
    </recommendedName>
    <alternativeName>
        <fullName evidence="9">2,3-bisphosphoglycerate 3-phosphatase</fullName>
    </alternativeName>
</protein>
<evidence type="ECO:0000256" key="11">
    <source>
        <dbReference type="ARBA" id="ARBA00043671"/>
    </source>
</evidence>
<dbReference type="AlphaFoldDB" id="A0A9N9N5J7"/>
<keyword evidence="15" id="KW-1185">Reference proteome</keyword>
<comment type="catalytic activity">
    <reaction evidence="11">
        <text>1D-myo-inositol 1,2,4,5,6-pentakisphosphate + H2O = 1D-myo-inositol 1,2,5,6-tetrakisphosphate + phosphate</text>
        <dbReference type="Rhea" id="RHEA:77115"/>
        <dbReference type="ChEBI" id="CHEBI:15377"/>
        <dbReference type="ChEBI" id="CHEBI:43474"/>
        <dbReference type="ChEBI" id="CHEBI:57798"/>
        <dbReference type="ChEBI" id="CHEBI:195535"/>
        <dbReference type="EC" id="3.1.3.62"/>
    </reaction>
    <physiologicalReaction direction="left-to-right" evidence="11">
        <dbReference type="Rhea" id="RHEA:77116"/>
    </physiologicalReaction>
</comment>
<dbReference type="PANTHER" id="PTHR20963:SF8">
    <property type="entry name" value="MULTIPLE INOSITOL POLYPHOSPHATE PHOSPHATASE 1"/>
    <property type="match status" value="1"/>
</dbReference>
<dbReference type="InterPro" id="IPR029033">
    <property type="entry name" value="His_PPase_superfam"/>
</dbReference>
<evidence type="ECO:0000256" key="3">
    <source>
        <dbReference type="ARBA" id="ARBA00012976"/>
    </source>
</evidence>
<comment type="similarity">
    <text evidence="2">Belongs to the histidine acid phosphatase family. MINPP1 subfamily.</text>
</comment>
<comment type="catalytic activity">
    <reaction evidence="13">
        <text>(2R)-2,3-bisphosphoglycerate + H2O = (2R)-2-phosphoglycerate + phosphate</text>
        <dbReference type="Rhea" id="RHEA:27381"/>
        <dbReference type="ChEBI" id="CHEBI:15377"/>
        <dbReference type="ChEBI" id="CHEBI:43474"/>
        <dbReference type="ChEBI" id="CHEBI:58248"/>
        <dbReference type="ChEBI" id="CHEBI:58289"/>
        <dbReference type="EC" id="3.1.3.80"/>
    </reaction>
    <physiologicalReaction direction="left-to-right" evidence="13">
        <dbReference type="Rhea" id="RHEA:27382"/>
    </physiologicalReaction>
</comment>